<evidence type="ECO:0000256" key="2">
    <source>
        <dbReference type="ARBA" id="ARBA00009695"/>
    </source>
</evidence>
<evidence type="ECO:0000256" key="1">
    <source>
        <dbReference type="ARBA" id="ARBA00004496"/>
    </source>
</evidence>
<evidence type="ECO:0000256" key="3">
    <source>
        <dbReference type="ARBA" id="ARBA00018111"/>
    </source>
</evidence>
<reference evidence="7 8" key="1">
    <citation type="submission" date="2017-11" db="EMBL/GenBank/DDBJ databases">
        <title>Infants hospitalized years apart are colonized by the same room-sourced microbial strains.</title>
        <authorList>
            <person name="Brooks B."/>
            <person name="Olm M.R."/>
            <person name="Firek B.A."/>
            <person name="Baker R."/>
            <person name="Thomas B.C."/>
            <person name="Morowitz M.J."/>
            <person name="Banfield J.F."/>
        </authorList>
    </citation>
    <scope>NUCLEOTIDE SEQUENCE [LARGE SCALE GENOMIC DNA]</scope>
    <source>
        <strain evidence="7">S2_009_000_R2_76</strain>
    </source>
</reference>
<comment type="similarity">
    <text evidence="2 5">Belongs to the RecX family.</text>
</comment>
<evidence type="ECO:0000259" key="6">
    <source>
        <dbReference type="Pfam" id="PF02631"/>
    </source>
</evidence>
<evidence type="ECO:0000256" key="5">
    <source>
        <dbReference type="HAMAP-Rule" id="MF_01114"/>
    </source>
</evidence>
<dbReference type="InterPro" id="IPR053924">
    <property type="entry name" value="RecX_HTH_2nd"/>
</dbReference>
<comment type="caution">
    <text evidence="7">The sequence shown here is derived from an EMBL/GenBank/DDBJ whole genome shotgun (WGS) entry which is preliminary data.</text>
</comment>
<dbReference type="PANTHER" id="PTHR33602">
    <property type="entry name" value="REGULATORY PROTEIN RECX FAMILY PROTEIN"/>
    <property type="match status" value="1"/>
</dbReference>
<dbReference type="InterPro" id="IPR036388">
    <property type="entry name" value="WH-like_DNA-bd_sf"/>
</dbReference>
<dbReference type="AlphaFoldDB" id="A0A2W5F960"/>
<evidence type="ECO:0000256" key="4">
    <source>
        <dbReference type="ARBA" id="ARBA00022490"/>
    </source>
</evidence>
<dbReference type="EMBL" id="QFOI01000002">
    <property type="protein sequence ID" value="PZP52601.1"/>
    <property type="molecule type" value="Genomic_DNA"/>
</dbReference>
<comment type="function">
    <text evidence="5">Modulates RecA activity.</text>
</comment>
<dbReference type="GO" id="GO:0006282">
    <property type="term" value="P:regulation of DNA repair"/>
    <property type="evidence" value="ECO:0007669"/>
    <property type="project" value="UniProtKB-UniRule"/>
</dbReference>
<evidence type="ECO:0000313" key="7">
    <source>
        <dbReference type="EMBL" id="PZP52601.1"/>
    </source>
</evidence>
<dbReference type="Gene3D" id="1.10.10.10">
    <property type="entry name" value="Winged helix-like DNA-binding domain superfamily/Winged helix DNA-binding domain"/>
    <property type="match status" value="2"/>
</dbReference>
<proteinExistence type="inferred from homology"/>
<protein>
    <recommendedName>
        <fullName evidence="3 5">Regulatory protein RecX</fullName>
    </recommendedName>
</protein>
<dbReference type="HAMAP" id="MF_01114">
    <property type="entry name" value="RecX"/>
    <property type="match status" value="1"/>
</dbReference>
<dbReference type="GO" id="GO:0005737">
    <property type="term" value="C:cytoplasm"/>
    <property type="evidence" value="ECO:0007669"/>
    <property type="project" value="UniProtKB-SubCell"/>
</dbReference>
<sequence length="158" mass="18926">MLNNRLTPSQAWDKIKYYCAYQERSHQEVKDKLYKFGLRSSDVDELLSRLIEENYLNEERFARMFVGGKFRMKHWGRIKIESELKMKRISPYNIRIAMKEIEDEAYQAILEKLTEAKWISLKGEQYIVRQVKTLRYMAQKGYETNLVSAFIQKLRGNA</sequence>
<feature type="domain" description="RecX second three-helical" evidence="6">
    <location>
        <begin position="57"/>
        <end position="98"/>
    </location>
</feature>
<accession>A0A2W5F960</accession>
<comment type="subcellular location">
    <subcellularLocation>
        <location evidence="1 5">Cytoplasm</location>
    </subcellularLocation>
</comment>
<dbReference type="Proteomes" id="UP000249645">
    <property type="component" value="Unassembled WGS sequence"/>
</dbReference>
<dbReference type="PANTHER" id="PTHR33602:SF1">
    <property type="entry name" value="REGULATORY PROTEIN RECX FAMILY PROTEIN"/>
    <property type="match status" value="1"/>
</dbReference>
<evidence type="ECO:0000313" key="8">
    <source>
        <dbReference type="Proteomes" id="UP000249645"/>
    </source>
</evidence>
<dbReference type="Pfam" id="PF02631">
    <property type="entry name" value="RecX_HTH2"/>
    <property type="match status" value="1"/>
</dbReference>
<keyword evidence="4 5" id="KW-0963">Cytoplasm</keyword>
<name>A0A2W5F960_9SPHI</name>
<organism evidence="7 8">
    <name type="scientific">Pseudopedobacter saltans</name>
    <dbReference type="NCBI Taxonomy" id="151895"/>
    <lineage>
        <taxon>Bacteria</taxon>
        <taxon>Pseudomonadati</taxon>
        <taxon>Bacteroidota</taxon>
        <taxon>Sphingobacteriia</taxon>
        <taxon>Sphingobacteriales</taxon>
        <taxon>Sphingobacteriaceae</taxon>
        <taxon>Pseudopedobacter</taxon>
    </lineage>
</organism>
<gene>
    <name evidence="5" type="primary">recX</name>
    <name evidence="7" type="ORF">DI598_00375</name>
</gene>
<dbReference type="InterPro" id="IPR003783">
    <property type="entry name" value="Regulatory_RecX"/>
</dbReference>